<organism evidence="1 2">
    <name type="scientific">Babesia ovata</name>
    <dbReference type="NCBI Taxonomy" id="189622"/>
    <lineage>
        <taxon>Eukaryota</taxon>
        <taxon>Sar</taxon>
        <taxon>Alveolata</taxon>
        <taxon>Apicomplexa</taxon>
        <taxon>Aconoidasida</taxon>
        <taxon>Piroplasmida</taxon>
        <taxon>Babesiidae</taxon>
        <taxon>Babesia</taxon>
    </lineage>
</organism>
<keyword evidence="2" id="KW-1185">Reference proteome</keyword>
<dbReference type="RefSeq" id="XP_028865874.1">
    <property type="nucleotide sequence ID" value="XM_029010041.1"/>
</dbReference>
<sequence>MQHECLLIPPTNFKEAVDWLEAVRSTAGIKPLGEAVYALLRETAVSNVKFDSFTTIKSHVRNFLRFDGFTGFPSFRVMLDSVTGYPSPMHAICLNGDKHDPEAVKMNVKGFCDATEFNSVQYEDVHRVVYETIQTAHYLVDGIKKTETYEETYVSKPLWDVSCKENPQKCATMFIGIIPMIYPTLYELYQYTQKYYNFDLHIKTKKNDTLGWLFEGSGFTFYKDLKGKVTAEDIEILIPYVDRDYLKKLYYMCGFWKFYPQSHVYPQAHPIGDGKEHTVGENHDPYERKYRARRMRR</sequence>
<dbReference type="EMBL" id="BDSA01000001">
    <property type="protein sequence ID" value="GBE59631.1"/>
    <property type="molecule type" value="Genomic_DNA"/>
</dbReference>
<evidence type="ECO:0000313" key="1">
    <source>
        <dbReference type="EMBL" id="GBE59631.1"/>
    </source>
</evidence>
<name>A0A2H6K9G8_9APIC</name>
<proteinExistence type="predicted"/>
<gene>
    <name evidence="1" type="ORF">BOVATA_011240</name>
</gene>
<dbReference type="Proteomes" id="UP000236319">
    <property type="component" value="Unassembled WGS sequence"/>
</dbReference>
<dbReference type="VEuPathDB" id="PiroplasmaDB:BOVATA_011240"/>
<evidence type="ECO:0000313" key="2">
    <source>
        <dbReference type="Proteomes" id="UP000236319"/>
    </source>
</evidence>
<dbReference type="AlphaFoldDB" id="A0A2H6K9G8"/>
<comment type="caution">
    <text evidence="1">The sequence shown here is derived from an EMBL/GenBank/DDBJ whole genome shotgun (WGS) entry which is preliminary data.</text>
</comment>
<accession>A0A2H6K9G8</accession>
<dbReference type="OrthoDB" id="10287000at2759"/>
<reference evidence="1 2" key="1">
    <citation type="journal article" date="2017" name="BMC Genomics">
        <title>Whole-genome assembly of Babesia ovata and comparative genomics between closely related pathogens.</title>
        <authorList>
            <person name="Yamagishi J."/>
            <person name="Asada M."/>
            <person name="Hakimi H."/>
            <person name="Tanaka T.Q."/>
            <person name="Sugimoto C."/>
            <person name="Kawazu S."/>
        </authorList>
    </citation>
    <scope>NUCLEOTIDE SEQUENCE [LARGE SCALE GENOMIC DNA]</scope>
    <source>
        <strain evidence="1 2">Miyake</strain>
    </source>
</reference>
<protein>
    <submittedName>
        <fullName evidence="1">Uncharacterized protein</fullName>
    </submittedName>
</protein>
<dbReference type="GeneID" id="39873401"/>